<organism evidence="2 3">
    <name type="scientific">Friedmanniomyces endolithicus</name>
    <dbReference type="NCBI Taxonomy" id="329885"/>
    <lineage>
        <taxon>Eukaryota</taxon>
        <taxon>Fungi</taxon>
        <taxon>Dikarya</taxon>
        <taxon>Ascomycota</taxon>
        <taxon>Pezizomycotina</taxon>
        <taxon>Dothideomycetes</taxon>
        <taxon>Dothideomycetidae</taxon>
        <taxon>Mycosphaerellales</taxon>
        <taxon>Teratosphaeriaceae</taxon>
        <taxon>Friedmanniomyces</taxon>
    </lineage>
</organism>
<dbReference type="Proteomes" id="UP000310066">
    <property type="component" value="Unassembled WGS sequence"/>
</dbReference>
<comment type="caution">
    <text evidence="2">The sequence shown here is derived from an EMBL/GenBank/DDBJ whole genome shotgun (WGS) entry which is preliminary data.</text>
</comment>
<feature type="region of interest" description="Disordered" evidence="1">
    <location>
        <begin position="1"/>
        <end position="57"/>
    </location>
</feature>
<gene>
    <name evidence="2" type="ORF">B0A54_06475</name>
</gene>
<accession>A0A4U0UZM9</accession>
<dbReference type="AlphaFoldDB" id="A0A4U0UZM9"/>
<proteinExistence type="predicted"/>
<dbReference type="EMBL" id="NAJP01000027">
    <property type="protein sequence ID" value="TKA41587.1"/>
    <property type="molecule type" value="Genomic_DNA"/>
</dbReference>
<evidence type="ECO:0000313" key="2">
    <source>
        <dbReference type="EMBL" id="TKA41587.1"/>
    </source>
</evidence>
<protein>
    <submittedName>
        <fullName evidence="2">Uncharacterized protein</fullName>
    </submittedName>
</protein>
<evidence type="ECO:0000313" key="3">
    <source>
        <dbReference type="Proteomes" id="UP000310066"/>
    </source>
</evidence>
<sequence length="57" mass="6104">MTNDDGLPKTAPMTPMPVALEKAKEQKSQGGSGAAVPDDEVGFSIREWRPGTFVNDK</sequence>
<evidence type="ECO:0000256" key="1">
    <source>
        <dbReference type="SAM" id="MobiDB-lite"/>
    </source>
</evidence>
<reference evidence="2 3" key="1">
    <citation type="submission" date="2017-03" db="EMBL/GenBank/DDBJ databases">
        <title>Genomes of endolithic fungi from Antarctica.</title>
        <authorList>
            <person name="Coleine C."/>
            <person name="Masonjones S."/>
            <person name="Stajich J.E."/>
        </authorList>
    </citation>
    <scope>NUCLEOTIDE SEQUENCE [LARGE SCALE GENOMIC DNA]</scope>
    <source>
        <strain evidence="2 3">CCFEE 5311</strain>
    </source>
</reference>
<name>A0A4U0UZM9_9PEZI</name>